<dbReference type="PANTHER" id="PTHR19372:SF7">
    <property type="entry name" value="SULFITE OXIDASE, MITOCHONDRIAL"/>
    <property type="match status" value="1"/>
</dbReference>
<keyword evidence="22" id="KW-1185">Reference proteome</keyword>
<keyword evidence="13 16" id="KW-0534">Nitrate assimilation</keyword>
<evidence type="ECO:0000256" key="6">
    <source>
        <dbReference type="ARBA" id="ARBA00022505"/>
    </source>
</evidence>
<dbReference type="InterPro" id="IPR014756">
    <property type="entry name" value="Ig_E-set"/>
</dbReference>
<evidence type="ECO:0000313" key="21">
    <source>
        <dbReference type="EMBL" id="KKA23288.1"/>
    </source>
</evidence>
<evidence type="ECO:0000256" key="12">
    <source>
        <dbReference type="ARBA" id="ARBA00023004"/>
    </source>
</evidence>
<dbReference type="InterPro" id="IPR008335">
    <property type="entry name" value="Mopterin_OxRdtase_euk"/>
</dbReference>
<sequence>MATITESITNDIVAAKTKKLYPIRSVGILKEEEEQAEAKKKEQEKVSVSTSTLPNIDIPLPPPTTVPTEVLEIDRDTPDQHVPRDPRLIRLTGSHPFNVEAPLTDLFNEGRRLVENPLVLTFQQILQEFDQITAPVTLVCAGNRRKEQNQVRKSKGFSWGAAGVSTALFTGPLMSDVIRRAKPLRKARYLCMEGADKLPNGHYGTSVRLNWVMDPNRGIMLAHKMNGEPLRPDHGRPLRAVVPGQIGGRSVKWIKKLILTDKPSDNWYHINDNRVLPTDPELSRTMVTPEMAKDPKWWHDERYAIYDLSVNSAAAYPQHNEELRLSFAGPTYTAKGYAYGGGGRRITRVEISLDKGRSWRLANIDYPEDKYRNFESDLYGGRVDMWWRETCFCWCFWSLDIPVADLEQSDAILVRAMDEALNIQPRDMYWSVLGMMNNPWFRIAIIKENGVLRFEHPTQPASMPGGWMERVKKAGGDLANGQWGERPDGDASTSDPRPAEEIQMKKEGLRRSIDIKELRKHSTAEEPWFVVNGEVYDGTKFLEAHPGGAQSIISAAGMDASEEFLAIHSETAKAMMPDYHIGTLDPASREILKNGSDEQKETGEVFLQPRVWKKATLCEKKSVSWDTRLFTFKLEHETQTLGLPTGQHLMLKLKDSSESIIRSYTPISETDRKGTVELLVKIYFDTPTSKGGKMTMALDKIPIGSTVELKGPIGKLTYLGKGRVLLNEKERHVKSFRMICGGSGITPIFQVLRAVMQDPQDPTSCVLLDSNRSEEDILCRPELDAFAAAKSSKCSIVYTLTKPSSSWTGRRGRISEQLLKEYAPPGEGSLALICGPEAMEKSVHRILLAQGWNESDLVFF</sequence>
<dbReference type="InterPro" id="IPR036374">
    <property type="entry name" value="OxRdtase_Mopterin-bd_sf"/>
</dbReference>
<keyword evidence="9 17" id="KW-0479">Metal-binding</keyword>
<dbReference type="Gene3D" id="3.40.50.80">
    <property type="entry name" value="Nucleotide-binding domain of ferredoxin-NADP reductase (FNR) module"/>
    <property type="match status" value="1"/>
</dbReference>
<dbReference type="Pfam" id="PF00970">
    <property type="entry name" value="FAD_binding_6"/>
    <property type="match status" value="1"/>
</dbReference>
<keyword evidence="6 17" id="KW-0500">Molybdenum</keyword>
<reference evidence="21 22" key="1">
    <citation type="submission" date="2015-04" db="EMBL/GenBank/DDBJ databases">
        <authorList>
            <person name="Heijne W.H."/>
            <person name="Fedorova N.D."/>
            <person name="Nierman W.C."/>
            <person name="Vollebregt A.W."/>
            <person name="Zhao Z."/>
            <person name="Wu L."/>
            <person name="Kumar M."/>
            <person name="Stam H."/>
            <person name="van den Berg M.A."/>
            <person name="Pel H.J."/>
        </authorList>
    </citation>
    <scope>NUCLEOTIDE SEQUENCE [LARGE SCALE GENOMIC DNA]</scope>
    <source>
        <strain evidence="21 22">CBS 393.64</strain>
    </source>
</reference>
<comment type="catalytic activity">
    <reaction evidence="15">
        <text>nitrite + NADP(+) + H2O = nitrate + NADPH + H(+)</text>
        <dbReference type="Rhea" id="RHEA:19061"/>
        <dbReference type="ChEBI" id="CHEBI:15377"/>
        <dbReference type="ChEBI" id="CHEBI:15378"/>
        <dbReference type="ChEBI" id="CHEBI:16301"/>
        <dbReference type="ChEBI" id="CHEBI:17632"/>
        <dbReference type="ChEBI" id="CHEBI:57783"/>
        <dbReference type="ChEBI" id="CHEBI:58349"/>
        <dbReference type="EC" id="1.7.1.3"/>
    </reaction>
</comment>
<dbReference type="SUPFAM" id="SSF52343">
    <property type="entry name" value="Ferredoxin reductase-like, C-terminal NADP-linked domain"/>
    <property type="match status" value="1"/>
</dbReference>
<comment type="cofactor">
    <cofactor evidence="2">
        <name>FAD</name>
        <dbReference type="ChEBI" id="CHEBI:57692"/>
    </cofactor>
</comment>
<dbReference type="GO" id="GO:0042128">
    <property type="term" value="P:nitrate assimilation"/>
    <property type="evidence" value="ECO:0007669"/>
    <property type="project" value="UniProtKB-KW"/>
</dbReference>
<evidence type="ECO:0000256" key="3">
    <source>
        <dbReference type="ARBA" id="ARBA00003838"/>
    </source>
</evidence>
<dbReference type="Pfam" id="PF00174">
    <property type="entry name" value="Oxidored_molyb"/>
    <property type="match status" value="1"/>
</dbReference>
<dbReference type="Gene3D" id="2.40.30.10">
    <property type="entry name" value="Translation factors"/>
    <property type="match status" value="1"/>
</dbReference>
<dbReference type="Pfam" id="PF03404">
    <property type="entry name" value="Mo-co_dimer"/>
    <property type="match status" value="1"/>
</dbReference>
<accession>A0A0F4Z098</accession>
<gene>
    <name evidence="21" type="ORF">T310_2647</name>
</gene>
<dbReference type="Gene3D" id="3.10.120.10">
    <property type="entry name" value="Cytochrome b5-like heme/steroid binding domain"/>
    <property type="match status" value="1"/>
</dbReference>
<evidence type="ECO:0000256" key="1">
    <source>
        <dbReference type="ARBA" id="ARBA00001971"/>
    </source>
</evidence>
<dbReference type="GO" id="GO:0006809">
    <property type="term" value="P:nitric oxide biosynthetic process"/>
    <property type="evidence" value="ECO:0007669"/>
    <property type="project" value="InterPro"/>
</dbReference>
<evidence type="ECO:0000256" key="13">
    <source>
        <dbReference type="ARBA" id="ARBA00023063"/>
    </source>
</evidence>
<dbReference type="PRINTS" id="PR00363">
    <property type="entry name" value="CYTOCHROMEB5"/>
</dbReference>
<feature type="region of interest" description="Disordered" evidence="18">
    <location>
        <begin position="32"/>
        <end position="64"/>
    </location>
</feature>
<dbReference type="PRINTS" id="PR00406">
    <property type="entry name" value="CYTB5RDTASE"/>
</dbReference>
<dbReference type="InterPro" id="IPR017938">
    <property type="entry name" value="Riboflavin_synthase-like_b-brl"/>
</dbReference>
<dbReference type="RefSeq" id="XP_013329900.1">
    <property type="nucleotide sequence ID" value="XM_013474446.1"/>
</dbReference>
<dbReference type="GO" id="GO:0043546">
    <property type="term" value="F:molybdopterin cofactor binding"/>
    <property type="evidence" value="ECO:0007669"/>
    <property type="project" value="TreeGrafter"/>
</dbReference>
<dbReference type="InterPro" id="IPR000572">
    <property type="entry name" value="OxRdtase_Mopterin-bd_dom"/>
</dbReference>
<dbReference type="InterPro" id="IPR039261">
    <property type="entry name" value="FNR_nucleotide-bd"/>
</dbReference>
<keyword evidence="7" id="KW-0349">Heme</keyword>
<dbReference type="Proteomes" id="UP000053958">
    <property type="component" value="Unassembled WGS sequence"/>
</dbReference>
<organism evidence="21 22">
    <name type="scientific">Rasamsonia emersonii (strain ATCC 16479 / CBS 393.64 / IMI 116815)</name>
    <dbReference type="NCBI Taxonomy" id="1408163"/>
    <lineage>
        <taxon>Eukaryota</taxon>
        <taxon>Fungi</taxon>
        <taxon>Dikarya</taxon>
        <taxon>Ascomycota</taxon>
        <taxon>Pezizomycotina</taxon>
        <taxon>Eurotiomycetes</taxon>
        <taxon>Eurotiomycetidae</taxon>
        <taxon>Eurotiales</taxon>
        <taxon>Trichocomaceae</taxon>
        <taxon>Rasamsonia</taxon>
    </lineage>
</organism>
<dbReference type="Pfam" id="PF00173">
    <property type="entry name" value="Cyt-b5"/>
    <property type="match status" value="1"/>
</dbReference>
<dbReference type="EMBL" id="LASV01000105">
    <property type="protein sequence ID" value="KKA23288.1"/>
    <property type="molecule type" value="Genomic_DNA"/>
</dbReference>
<dbReference type="Gene3D" id="3.90.420.10">
    <property type="entry name" value="Oxidoreductase, molybdopterin-binding domain"/>
    <property type="match status" value="1"/>
</dbReference>
<dbReference type="PROSITE" id="PS51384">
    <property type="entry name" value="FAD_FR"/>
    <property type="match status" value="1"/>
</dbReference>
<dbReference type="OrthoDB" id="432685at2759"/>
<feature type="domain" description="FAD-binding FR-type" evidence="20">
    <location>
        <begin position="610"/>
        <end position="719"/>
    </location>
</feature>
<dbReference type="InterPro" id="IPR001433">
    <property type="entry name" value="OxRdtase_FAD/NAD-bd"/>
</dbReference>
<dbReference type="GO" id="GO:0006790">
    <property type="term" value="P:sulfur compound metabolic process"/>
    <property type="evidence" value="ECO:0007669"/>
    <property type="project" value="TreeGrafter"/>
</dbReference>
<dbReference type="FunFam" id="2.60.40.650:FF:000001">
    <property type="entry name" value="Nitrate reductase"/>
    <property type="match status" value="1"/>
</dbReference>
<dbReference type="SUPFAM" id="SSF63380">
    <property type="entry name" value="Riboflavin synthase domain-like"/>
    <property type="match status" value="1"/>
</dbReference>
<comment type="function">
    <text evidence="3 16">Nitrate reductase is a key enzyme involved in the first step of nitrate assimilation in plants, fungi and bacteria.</text>
</comment>
<dbReference type="GO" id="GO:0008482">
    <property type="term" value="F:sulfite oxidase activity"/>
    <property type="evidence" value="ECO:0007669"/>
    <property type="project" value="TreeGrafter"/>
</dbReference>
<dbReference type="InterPro" id="IPR012137">
    <property type="entry name" value="Nitr_rd_NADH"/>
</dbReference>
<dbReference type="Pfam" id="PF00175">
    <property type="entry name" value="NAD_binding_1"/>
    <property type="match status" value="1"/>
</dbReference>
<dbReference type="STRING" id="1408163.A0A0F4Z098"/>
<evidence type="ECO:0000256" key="8">
    <source>
        <dbReference type="ARBA" id="ARBA00022630"/>
    </source>
</evidence>
<comment type="similarity">
    <text evidence="4 16">Belongs to the nitrate reductase family.</text>
</comment>
<keyword evidence="12" id="KW-0408">Iron</keyword>
<evidence type="ECO:0000256" key="11">
    <source>
        <dbReference type="ARBA" id="ARBA00023002"/>
    </source>
</evidence>
<evidence type="ECO:0000256" key="16">
    <source>
        <dbReference type="PIRNR" id="PIRNR000233"/>
    </source>
</evidence>
<dbReference type="PROSITE" id="PS50255">
    <property type="entry name" value="CYTOCHROME_B5_2"/>
    <property type="match status" value="1"/>
</dbReference>
<dbReference type="FunFam" id="3.10.120.10:FF:000016">
    <property type="entry name" value="Nitrate reductase"/>
    <property type="match status" value="1"/>
</dbReference>
<evidence type="ECO:0000256" key="18">
    <source>
        <dbReference type="SAM" id="MobiDB-lite"/>
    </source>
</evidence>
<keyword evidence="8" id="KW-0285">Flavoprotein</keyword>
<evidence type="ECO:0000256" key="4">
    <source>
        <dbReference type="ARBA" id="ARBA00006253"/>
    </source>
</evidence>
<dbReference type="InterPro" id="IPR036400">
    <property type="entry name" value="Cyt_B5-like_heme/steroid_sf"/>
</dbReference>
<feature type="compositionally biased region" description="Basic and acidic residues" evidence="18">
    <location>
        <begin position="36"/>
        <end position="45"/>
    </location>
</feature>
<comment type="caution">
    <text evidence="21">The sequence shown here is derived from an EMBL/GenBank/DDBJ whole genome shotgun (WGS) entry which is preliminary data.</text>
</comment>
<dbReference type="GO" id="GO:0030151">
    <property type="term" value="F:molybdenum ion binding"/>
    <property type="evidence" value="ECO:0007669"/>
    <property type="project" value="InterPro"/>
</dbReference>
<evidence type="ECO:0000256" key="15">
    <source>
        <dbReference type="ARBA" id="ARBA00049155"/>
    </source>
</evidence>
<dbReference type="PANTHER" id="PTHR19372">
    <property type="entry name" value="SULFITE REDUCTASE"/>
    <property type="match status" value="1"/>
</dbReference>
<dbReference type="InterPro" id="IPR017927">
    <property type="entry name" value="FAD-bd_FR_type"/>
</dbReference>
<dbReference type="CDD" id="cd06183">
    <property type="entry name" value="cyt_b5_reduct_like"/>
    <property type="match status" value="1"/>
</dbReference>
<evidence type="ECO:0000256" key="7">
    <source>
        <dbReference type="ARBA" id="ARBA00022617"/>
    </source>
</evidence>
<dbReference type="InterPro" id="IPR008333">
    <property type="entry name" value="Cbr1-like_FAD-bd_dom"/>
</dbReference>
<keyword evidence="14" id="KW-1015">Disulfide bond</keyword>
<dbReference type="SUPFAM" id="SSF81296">
    <property type="entry name" value="E set domains"/>
    <property type="match status" value="1"/>
</dbReference>
<dbReference type="InterPro" id="IPR005066">
    <property type="entry name" value="MoCF_OxRdtse_dimer"/>
</dbReference>
<evidence type="ECO:0000259" key="20">
    <source>
        <dbReference type="PROSITE" id="PS51384"/>
    </source>
</evidence>
<evidence type="ECO:0000256" key="14">
    <source>
        <dbReference type="ARBA" id="ARBA00023157"/>
    </source>
</evidence>
<evidence type="ECO:0000313" key="22">
    <source>
        <dbReference type="Proteomes" id="UP000053958"/>
    </source>
</evidence>
<dbReference type="InterPro" id="IPR018506">
    <property type="entry name" value="Cyt_B5_heme-BS"/>
</dbReference>
<comment type="cofactor">
    <cofactor evidence="1">
        <name>heme</name>
        <dbReference type="ChEBI" id="CHEBI:30413"/>
    </cofactor>
</comment>
<comment type="subunit">
    <text evidence="5">Homodimer.</text>
</comment>
<dbReference type="GO" id="GO:0050464">
    <property type="term" value="F:nitrate reductase (NADPH) activity"/>
    <property type="evidence" value="ECO:0007669"/>
    <property type="project" value="UniProtKB-EC"/>
</dbReference>
<feature type="domain" description="Cytochrome b5 heme-binding" evidence="19">
    <location>
        <begin position="510"/>
        <end position="585"/>
    </location>
</feature>
<dbReference type="AlphaFoldDB" id="A0A0F4Z098"/>
<evidence type="ECO:0000256" key="5">
    <source>
        <dbReference type="ARBA" id="ARBA00011738"/>
    </source>
</evidence>
<dbReference type="InterPro" id="IPR001199">
    <property type="entry name" value="Cyt_B5-like_heme/steroid-bd"/>
</dbReference>
<evidence type="ECO:0000256" key="10">
    <source>
        <dbReference type="ARBA" id="ARBA00022827"/>
    </source>
</evidence>
<feature type="binding site" evidence="17">
    <location>
        <position position="140"/>
    </location>
    <ligand>
        <name>Mo-molybdopterin</name>
        <dbReference type="ChEBI" id="CHEBI:71302"/>
    </ligand>
    <ligandPart>
        <name>Mo</name>
        <dbReference type="ChEBI" id="CHEBI:28685"/>
    </ligandPart>
</feature>
<dbReference type="GO" id="GO:0020037">
    <property type="term" value="F:heme binding"/>
    <property type="evidence" value="ECO:0007669"/>
    <property type="project" value="InterPro"/>
</dbReference>
<evidence type="ECO:0000256" key="9">
    <source>
        <dbReference type="ARBA" id="ARBA00022723"/>
    </source>
</evidence>
<dbReference type="SUPFAM" id="SSF55856">
    <property type="entry name" value="Cytochrome b5-like heme/steroid binding domain"/>
    <property type="match status" value="1"/>
</dbReference>
<dbReference type="SUPFAM" id="SSF56524">
    <property type="entry name" value="Oxidoreductase molybdopterin-binding domain"/>
    <property type="match status" value="1"/>
</dbReference>
<dbReference type="PIRSF" id="PIRSF000233">
    <property type="entry name" value="Nitr_rd_NADH"/>
    <property type="match status" value="1"/>
</dbReference>
<evidence type="ECO:0000259" key="19">
    <source>
        <dbReference type="PROSITE" id="PS50255"/>
    </source>
</evidence>
<evidence type="ECO:0000256" key="17">
    <source>
        <dbReference type="PIRSR" id="PIRSR000233-1"/>
    </source>
</evidence>
<evidence type="ECO:0000256" key="2">
    <source>
        <dbReference type="ARBA" id="ARBA00001974"/>
    </source>
</evidence>
<dbReference type="GeneID" id="25314998"/>
<proteinExistence type="inferred from homology"/>
<name>A0A0F4Z098_RASE3</name>
<dbReference type="SMART" id="SM01117">
    <property type="entry name" value="Cyt-b5"/>
    <property type="match status" value="1"/>
</dbReference>
<dbReference type="PROSITE" id="PS00191">
    <property type="entry name" value="CYTOCHROME_B5_1"/>
    <property type="match status" value="1"/>
</dbReference>
<protein>
    <recommendedName>
        <fullName evidence="16">Nitrate reductase</fullName>
    </recommendedName>
</protein>
<feature type="region of interest" description="Disordered" evidence="18">
    <location>
        <begin position="478"/>
        <end position="500"/>
    </location>
</feature>
<dbReference type="PRINTS" id="PR00407">
    <property type="entry name" value="EUMOPTERIN"/>
</dbReference>
<keyword evidence="11 21" id="KW-0560">Oxidoreductase</keyword>
<comment type="cofactor">
    <cofactor evidence="17">
        <name>Mo-molybdopterin</name>
        <dbReference type="ChEBI" id="CHEBI:71302"/>
    </cofactor>
    <text evidence="17">Binds 1 Mo-molybdopterin (Mo-MPT) cofactor per subunit.</text>
</comment>
<keyword evidence="10" id="KW-0274">FAD</keyword>
<dbReference type="FunFam" id="2.40.30.10:FF:000021">
    <property type="entry name" value="NADH-cytochrome b5 reductase"/>
    <property type="match status" value="1"/>
</dbReference>
<dbReference type="Gene3D" id="2.60.40.650">
    <property type="match status" value="1"/>
</dbReference>